<gene>
    <name evidence="4" type="ORF">MVEN_01277700</name>
</gene>
<evidence type="ECO:0000256" key="1">
    <source>
        <dbReference type="SAM" id="MobiDB-lite"/>
    </source>
</evidence>
<feature type="signal peptide" evidence="3">
    <location>
        <begin position="1"/>
        <end position="18"/>
    </location>
</feature>
<feature type="compositionally biased region" description="Low complexity" evidence="1">
    <location>
        <begin position="409"/>
        <end position="421"/>
    </location>
</feature>
<accession>A0A8H7CYR4</accession>
<feature type="chain" id="PRO_5034826009" evidence="3">
    <location>
        <begin position="19"/>
        <end position="542"/>
    </location>
</feature>
<comment type="caution">
    <text evidence="4">The sequence shown here is derived from an EMBL/GenBank/DDBJ whole genome shotgun (WGS) entry which is preliminary data.</text>
</comment>
<evidence type="ECO:0000313" key="5">
    <source>
        <dbReference type="Proteomes" id="UP000620124"/>
    </source>
</evidence>
<keyword evidence="2" id="KW-0472">Membrane</keyword>
<evidence type="ECO:0000313" key="4">
    <source>
        <dbReference type="EMBL" id="KAF7353097.1"/>
    </source>
</evidence>
<evidence type="ECO:0000256" key="3">
    <source>
        <dbReference type="SAM" id="SignalP"/>
    </source>
</evidence>
<dbReference type="OrthoDB" id="10036721at2759"/>
<dbReference type="Gene3D" id="2.60.120.260">
    <property type="entry name" value="Galactose-binding domain-like"/>
    <property type="match status" value="2"/>
</dbReference>
<keyword evidence="5" id="KW-1185">Reference proteome</keyword>
<dbReference type="AlphaFoldDB" id="A0A8H7CYR4"/>
<feature type="region of interest" description="Disordered" evidence="1">
    <location>
        <begin position="497"/>
        <end position="542"/>
    </location>
</feature>
<dbReference type="EMBL" id="JACAZI010000009">
    <property type="protein sequence ID" value="KAF7353097.1"/>
    <property type="molecule type" value="Genomic_DNA"/>
</dbReference>
<organism evidence="4 5">
    <name type="scientific">Mycena venus</name>
    <dbReference type="NCBI Taxonomy" id="2733690"/>
    <lineage>
        <taxon>Eukaryota</taxon>
        <taxon>Fungi</taxon>
        <taxon>Dikarya</taxon>
        <taxon>Basidiomycota</taxon>
        <taxon>Agaricomycotina</taxon>
        <taxon>Agaricomycetes</taxon>
        <taxon>Agaricomycetidae</taxon>
        <taxon>Agaricales</taxon>
        <taxon>Marasmiineae</taxon>
        <taxon>Mycenaceae</taxon>
        <taxon>Mycena</taxon>
    </lineage>
</organism>
<keyword evidence="3" id="KW-0732">Signal</keyword>
<feature type="region of interest" description="Disordered" evidence="1">
    <location>
        <begin position="390"/>
        <end position="421"/>
    </location>
</feature>
<name>A0A8H7CYR4_9AGAR</name>
<reference evidence="4" key="1">
    <citation type="submission" date="2020-05" db="EMBL/GenBank/DDBJ databases">
        <title>Mycena genomes resolve the evolution of fungal bioluminescence.</title>
        <authorList>
            <person name="Tsai I.J."/>
        </authorList>
    </citation>
    <scope>NUCLEOTIDE SEQUENCE</scope>
    <source>
        <strain evidence="4">CCC161011</strain>
    </source>
</reference>
<feature type="compositionally biased region" description="Pro residues" evidence="1">
    <location>
        <begin position="391"/>
        <end position="408"/>
    </location>
</feature>
<dbReference type="Proteomes" id="UP000620124">
    <property type="component" value="Unassembled WGS sequence"/>
</dbReference>
<keyword evidence="2" id="KW-0812">Transmembrane</keyword>
<protein>
    <submittedName>
        <fullName evidence="4">Uncharacterized protein</fullName>
    </submittedName>
</protein>
<feature type="transmembrane region" description="Helical" evidence="2">
    <location>
        <begin position="424"/>
        <end position="447"/>
    </location>
</feature>
<proteinExistence type="predicted"/>
<evidence type="ECO:0000256" key="2">
    <source>
        <dbReference type="SAM" id="Phobius"/>
    </source>
</evidence>
<sequence>MKTSVGFLIFSIFSLVLSNTSIHVQARVVQPNWSANVQRDAKAGNGLASASWIWAASSNGSSNVAFLKNITTPTGKTASSAVVSITAVQNFTLWVNGQPIGASLAGKGKWKTACVLRAALNASVNTFSVLVTNDTKPAMASPGLLAAIEVSYSDSTNATFVSDSSWLAASTGIPPRFPMPWDFSSFASAVVVAAYGSGPWGQNSVSLPSADPNPLTLQGSTWLWSTKNASSVAAAGSVGFRRTFPTPSGQSAQSATILLTADNNFALYLNGEYVGTPPGVTSGVWQYAQQFSVKLNATMNVFTVIAQNFPTDATGGAAGFIAAIEVFFLDGTSQIIRTDSSWKDSNLISVPMFLSTSDDLLLPSVEQGKMGMKPWGNLLGISDALSAASVPSPPFNTKPQAAPDPPSSSTPSSSSHPSSHPAPVGAIVGAVVGAVVLVAIMATLFIWRCRRRNSRIAASGVTSFTTGGTPPFSEYSSVANSSLATLQPFPVAARSKFHRRDDSVNLPDAPPPSYADAESEPSVSAESGRSIAAVKGGYRSKR</sequence>
<keyword evidence="2" id="KW-1133">Transmembrane helix</keyword>